<keyword evidence="7" id="KW-0413">Isomerase</keyword>
<dbReference type="InterPro" id="IPR036388">
    <property type="entry name" value="WH-like_DNA-bd_sf"/>
</dbReference>
<feature type="region of interest" description="Disordered" evidence="10">
    <location>
        <begin position="93"/>
        <end position="113"/>
    </location>
</feature>
<reference evidence="13 14" key="1">
    <citation type="journal article" date="2009" name="Science">
        <title>Green evolution and dynamic adaptations revealed by genomes of the marine picoeukaryotes Micromonas.</title>
        <authorList>
            <person name="Worden A.Z."/>
            <person name="Lee J.H."/>
            <person name="Mock T."/>
            <person name="Rouze P."/>
            <person name="Simmons M.P."/>
            <person name="Aerts A.L."/>
            <person name="Allen A.E."/>
            <person name="Cuvelier M.L."/>
            <person name="Derelle E."/>
            <person name="Everett M.V."/>
            <person name="Foulon E."/>
            <person name="Grimwood J."/>
            <person name="Gundlach H."/>
            <person name="Henrissat B."/>
            <person name="Napoli C."/>
            <person name="McDonald S.M."/>
            <person name="Parker M.S."/>
            <person name="Rombauts S."/>
            <person name="Salamov A."/>
            <person name="Von Dassow P."/>
            <person name="Badger J.H."/>
            <person name="Coutinho P.M."/>
            <person name="Demir E."/>
            <person name="Dubchak I."/>
            <person name="Gentemann C."/>
            <person name="Eikrem W."/>
            <person name="Gready J.E."/>
            <person name="John U."/>
            <person name="Lanier W."/>
            <person name="Lindquist E.A."/>
            <person name="Lucas S."/>
            <person name="Mayer K.F."/>
            <person name="Moreau H."/>
            <person name="Not F."/>
            <person name="Otillar R."/>
            <person name="Panaud O."/>
            <person name="Pangilinan J."/>
            <person name="Paulsen I."/>
            <person name="Piegu B."/>
            <person name="Poliakov A."/>
            <person name="Robbens S."/>
            <person name="Schmutz J."/>
            <person name="Toulza E."/>
            <person name="Wyss T."/>
            <person name="Zelensky A."/>
            <person name="Zhou K."/>
            <person name="Armbrust E.V."/>
            <person name="Bhattacharya D."/>
            <person name="Goodenough U.W."/>
            <person name="Van de Peer Y."/>
            <person name="Grigoriev I.V."/>
        </authorList>
    </citation>
    <scope>NUCLEOTIDE SEQUENCE [LARGE SCALE GENOMIC DNA]</scope>
    <source>
        <strain evidence="14">RCC299 / NOUM17</strain>
    </source>
</reference>
<protein>
    <recommendedName>
        <fullName evidence="9">DNA 3'-5' helicase</fullName>
        <ecNumber evidence="9">5.6.2.4</ecNumber>
    </recommendedName>
</protein>
<evidence type="ECO:0000256" key="4">
    <source>
        <dbReference type="ARBA" id="ARBA00022806"/>
    </source>
</evidence>
<dbReference type="OrthoDB" id="10261556at2759"/>
<evidence type="ECO:0000256" key="7">
    <source>
        <dbReference type="ARBA" id="ARBA00023235"/>
    </source>
</evidence>
<dbReference type="EMBL" id="CP001329">
    <property type="protein sequence ID" value="ACO65950.1"/>
    <property type="molecule type" value="Genomic_DNA"/>
</dbReference>
<keyword evidence="4" id="KW-0347">Helicase</keyword>
<dbReference type="OMA" id="CYEIPAY"/>
<keyword evidence="14" id="KW-1185">Reference proteome</keyword>
<dbReference type="GO" id="GO:0005694">
    <property type="term" value="C:chromosome"/>
    <property type="evidence" value="ECO:0007669"/>
    <property type="project" value="TreeGrafter"/>
</dbReference>
<dbReference type="FunCoup" id="C1ECR3">
    <property type="interactions" value="1748"/>
</dbReference>
<keyword evidence="6" id="KW-0238">DNA-binding</keyword>
<sequence>VDSILADVFRITTGFRPAQRGVINATLSGRDVFVVMPAGGGKSLTYQLPAIIDAPKLTLVVSPLLSLIEDQVEQMNAIGVGARALTAATSSEEQNETLRLLDDPETRPDPTPPRLCLLYVTPEKVAKSKRLITKLEKAHRAGRLARVVLDEAHCVSAWGHEFRPDYRKLGIFKTQFPSVPVLACTATATPRVQRDVIDVLQIRGCAKFRTSVQRPNLRYEVVLKPSAKKDSDDLLCRIVLGAMGPDATPKPNCGAAIVYCFSQREAEQCAEVLTNGGITSLPYHAGYTEESRRAVHTRWSRGDSVRVMCATVAFGMGVNKPDVRLVVHHTVSKSVESYYQESGRAGRDGKRARCVVMWRPADVPRQSSMVAFDAGSENLGNLYRSCRWLTSTGCRRASLAAHFGETTRETAGSVAECFMRLVEKDPDKPVTMLQLASEWIKHAKSEARDELRDAGSGGVVGKVPLGAWQRAIGLLDKDGAEAFVCHMVMHGVLTEHWQHTAYSTNAYVRAGEVEPDECPEFSLVRKYKGEE</sequence>
<dbReference type="PROSITE" id="PS51192">
    <property type="entry name" value="HELICASE_ATP_BIND_1"/>
    <property type="match status" value="1"/>
</dbReference>
<feature type="compositionally biased region" description="Basic and acidic residues" evidence="10">
    <location>
        <begin position="99"/>
        <end position="108"/>
    </location>
</feature>
<dbReference type="InterPro" id="IPR027417">
    <property type="entry name" value="P-loop_NTPase"/>
</dbReference>
<dbReference type="GO" id="GO:0000724">
    <property type="term" value="P:double-strand break repair via homologous recombination"/>
    <property type="evidence" value="ECO:0007669"/>
    <property type="project" value="TreeGrafter"/>
</dbReference>
<dbReference type="InterPro" id="IPR014001">
    <property type="entry name" value="Helicase_ATP-bd"/>
</dbReference>
<dbReference type="FunFam" id="3.40.50.300:FF:001389">
    <property type="entry name" value="ATP-dependent DNA helicase RecQ"/>
    <property type="match status" value="1"/>
</dbReference>
<dbReference type="NCBIfam" id="TIGR00614">
    <property type="entry name" value="recQ_fam"/>
    <property type="match status" value="1"/>
</dbReference>
<dbReference type="PANTHER" id="PTHR13710:SF105">
    <property type="entry name" value="ATP-DEPENDENT DNA HELICASE Q1"/>
    <property type="match status" value="1"/>
</dbReference>
<dbReference type="SMART" id="SM00490">
    <property type="entry name" value="HELICc"/>
    <property type="match status" value="1"/>
</dbReference>
<dbReference type="PROSITE" id="PS51194">
    <property type="entry name" value="HELICASE_CTER"/>
    <property type="match status" value="1"/>
</dbReference>
<feature type="domain" description="Helicase ATP-binding" evidence="11">
    <location>
        <begin position="23"/>
        <end position="206"/>
    </location>
</feature>
<evidence type="ECO:0000256" key="3">
    <source>
        <dbReference type="ARBA" id="ARBA00022801"/>
    </source>
</evidence>
<dbReference type="InterPro" id="IPR001650">
    <property type="entry name" value="Helicase_C-like"/>
</dbReference>
<dbReference type="KEGG" id="mis:MICPUN_66235"/>
<dbReference type="GO" id="GO:0003677">
    <property type="term" value="F:DNA binding"/>
    <property type="evidence" value="ECO:0007669"/>
    <property type="project" value="UniProtKB-KW"/>
</dbReference>
<evidence type="ECO:0000256" key="10">
    <source>
        <dbReference type="SAM" id="MobiDB-lite"/>
    </source>
</evidence>
<dbReference type="SUPFAM" id="SSF52540">
    <property type="entry name" value="P-loop containing nucleoside triphosphate hydrolases"/>
    <property type="match status" value="1"/>
</dbReference>
<dbReference type="EC" id="5.6.2.4" evidence="9"/>
<evidence type="ECO:0000313" key="14">
    <source>
        <dbReference type="Proteomes" id="UP000002009"/>
    </source>
</evidence>
<dbReference type="SMART" id="SM00487">
    <property type="entry name" value="DEXDc"/>
    <property type="match status" value="1"/>
</dbReference>
<evidence type="ECO:0000256" key="5">
    <source>
        <dbReference type="ARBA" id="ARBA00022840"/>
    </source>
</evidence>
<gene>
    <name evidence="13" type="ORF">MICPUN_66235</name>
</gene>
<dbReference type="GO" id="GO:0016787">
    <property type="term" value="F:hydrolase activity"/>
    <property type="evidence" value="ECO:0007669"/>
    <property type="project" value="UniProtKB-KW"/>
</dbReference>
<dbReference type="CDD" id="cd18794">
    <property type="entry name" value="SF2_C_RecQ"/>
    <property type="match status" value="1"/>
</dbReference>
<feature type="domain" description="Helicase C-terminal" evidence="12">
    <location>
        <begin position="243"/>
        <end position="390"/>
    </location>
</feature>
<proteinExistence type="inferred from homology"/>
<dbReference type="GeneID" id="8246557"/>
<accession>C1ECR3</accession>
<keyword evidence="3" id="KW-0378">Hydrolase</keyword>
<dbReference type="PROSITE" id="PS00690">
    <property type="entry name" value="DEAH_ATP_HELICASE"/>
    <property type="match status" value="1"/>
</dbReference>
<dbReference type="RefSeq" id="XP_002504692.1">
    <property type="nucleotide sequence ID" value="XM_002504646.1"/>
</dbReference>
<keyword evidence="2" id="KW-0547">Nucleotide-binding</keyword>
<evidence type="ECO:0000256" key="1">
    <source>
        <dbReference type="ARBA" id="ARBA00005446"/>
    </source>
</evidence>
<evidence type="ECO:0000256" key="2">
    <source>
        <dbReference type="ARBA" id="ARBA00022741"/>
    </source>
</evidence>
<dbReference type="GO" id="GO:0043138">
    <property type="term" value="F:3'-5' DNA helicase activity"/>
    <property type="evidence" value="ECO:0007669"/>
    <property type="project" value="UniProtKB-EC"/>
</dbReference>
<dbReference type="eggNOG" id="KOG0353">
    <property type="taxonomic scope" value="Eukaryota"/>
</dbReference>
<dbReference type="Pfam" id="PF00270">
    <property type="entry name" value="DEAD"/>
    <property type="match status" value="1"/>
</dbReference>
<dbReference type="Gene3D" id="3.40.50.300">
    <property type="entry name" value="P-loop containing nucleotide triphosphate hydrolases"/>
    <property type="match status" value="2"/>
</dbReference>
<dbReference type="InterPro" id="IPR011545">
    <property type="entry name" value="DEAD/DEAH_box_helicase_dom"/>
</dbReference>
<evidence type="ECO:0000259" key="11">
    <source>
        <dbReference type="PROSITE" id="PS51192"/>
    </source>
</evidence>
<keyword evidence="5" id="KW-0067">ATP-binding</keyword>
<feature type="non-terminal residue" evidence="13">
    <location>
        <position position="1"/>
    </location>
</feature>
<dbReference type="GO" id="GO:0005737">
    <property type="term" value="C:cytoplasm"/>
    <property type="evidence" value="ECO:0007669"/>
    <property type="project" value="TreeGrafter"/>
</dbReference>
<comment type="similarity">
    <text evidence="1">Belongs to the helicase family. RecQ subfamily.</text>
</comment>
<dbReference type="GO" id="GO:0016592">
    <property type="term" value="C:mediator complex"/>
    <property type="evidence" value="ECO:0007669"/>
    <property type="project" value="TreeGrafter"/>
</dbReference>
<dbReference type="InterPro" id="IPR002464">
    <property type="entry name" value="DNA/RNA_helicase_DEAH_CS"/>
</dbReference>
<dbReference type="GO" id="GO:0005524">
    <property type="term" value="F:ATP binding"/>
    <property type="evidence" value="ECO:0007669"/>
    <property type="project" value="UniProtKB-KW"/>
</dbReference>
<dbReference type="InterPro" id="IPR004589">
    <property type="entry name" value="DNA_helicase_ATP-dep_RecQ"/>
</dbReference>
<organism evidence="13 14">
    <name type="scientific">Micromonas commoda (strain RCC299 / NOUM17 / CCMP2709)</name>
    <name type="common">Picoplanktonic green alga</name>
    <dbReference type="NCBI Taxonomy" id="296587"/>
    <lineage>
        <taxon>Eukaryota</taxon>
        <taxon>Viridiplantae</taxon>
        <taxon>Chlorophyta</taxon>
        <taxon>Mamiellophyceae</taxon>
        <taxon>Mamiellales</taxon>
        <taxon>Mamiellaceae</taxon>
        <taxon>Micromonas</taxon>
    </lineage>
</organism>
<evidence type="ECO:0000256" key="6">
    <source>
        <dbReference type="ARBA" id="ARBA00023125"/>
    </source>
</evidence>
<dbReference type="Proteomes" id="UP000002009">
    <property type="component" value="Chromosome 9"/>
</dbReference>
<dbReference type="GO" id="GO:0009378">
    <property type="term" value="F:four-way junction helicase activity"/>
    <property type="evidence" value="ECO:0007669"/>
    <property type="project" value="TreeGrafter"/>
</dbReference>
<dbReference type="PANTHER" id="PTHR13710">
    <property type="entry name" value="DNA HELICASE RECQ FAMILY MEMBER"/>
    <property type="match status" value="1"/>
</dbReference>
<dbReference type="AlphaFoldDB" id="C1ECR3"/>
<comment type="catalytic activity">
    <reaction evidence="8">
        <text>Couples ATP hydrolysis with the unwinding of duplex DNA by translocating in the 3'-5' direction.</text>
        <dbReference type="EC" id="5.6.2.4"/>
    </reaction>
</comment>
<evidence type="ECO:0000259" key="12">
    <source>
        <dbReference type="PROSITE" id="PS51194"/>
    </source>
</evidence>
<dbReference type="InParanoid" id="C1ECR3"/>
<name>C1ECR3_MICCC</name>
<dbReference type="Gene3D" id="1.10.10.10">
    <property type="entry name" value="Winged helix-like DNA-binding domain superfamily/Winged helix DNA-binding domain"/>
    <property type="match status" value="1"/>
</dbReference>
<evidence type="ECO:0000313" key="13">
    <source>
        <dbReference type="EMBL" id="ACO65950.1"/>
    </source>
</evidence>
<evidence type="ECO:0000256" key="9">
    <source>
        <dbReference type="ARBA" id="ARBA00034808"/>
    </source>
</evidence>
<evidence type="ECO:0000256" key="8">
    <source>
        <dbReference type="ARBA" id="ARBA00034617"/>
    </source>
</evidence>
<dbReference type="Pfam" id="PF00271">
    <property type="entry name" value="Helicase_C"/>
    <property type="match status" value="1"/>
</dbReference>